<dbReference type="InterPro" id="IPR011701">
    <property type="entry name" value="MFS"/>
</dbReference>
<evidence type="ECO:0000256" key="3">
    <source>
        <dbReference type="ARBA" id="ARBA00022989"/>
    </source>
</evidence>
<evidence type="ECO:0000256" key="2">
    <source>
        <dbReference type="ARBA" id="ARBA00022692"/>
    </source>
</evidence>
<evidence type="ECO:0000256" key="5">
    <source>
        <dbReference type="SAM" id="Phobius"/>
    </source>
</evidence>
<feature type="transmembrane region" description="Helical" evidence="5">
    <location>
        <begin position="196"/>
        <end position="218"/>
    </location>
</feature>
<dbReference type="Proteomes" id="UP000592216">
    <property type="component" value="Unassembled WGS sequence"/>
</dbReference>
<dbReference type="Pfam" id="PF07690">
    <property type="entry name" value="MFS_1"/>
    <property type="match status" value="1"/>
</dbReference>
<dbReference type="PANTHER" id="PTHR23514">
    <property type="entry name" value="BYPASS OF STOP CODON PROTEIN 6"/>
    <property type="match status" value="1"/>
</dbReference>
<feature type="transmembrane region" description="Helical" evidence="5">
    <location>
        <begin position="352"/>
        <end position="370"/>
    </location>
</feature>
<accession>A0A850Q7Q8</accession>
<proteinExistence type="predicted"/>
<comment type="caution">
    <text evidence="7">The sequence shown here is derived from an EMBL/GenBank/DDBJ whole genome shotgun (WGS) entry which is preliminary data.</text>
</comment>
<evidence type="ECO:0000259" key="6">
    <source>
        <dbReference type="PROSITE" id="PS50850"/>
    </source>
</evidence>
<feature type="transmembrane region" description="Helical" evidence="5">
    <location>
        <begin position="99"/>
        <end position="117"/>
    </location>
</feature>
<feature type="transmembrane region" description="Helical" evidence="5">
    <location>
        <begin position="75"/>
        <end position="93"/>
    </location>
</feature>
<feature type="transmembrane region" description="Helical" evidence="5">
    <location>
        <begin position="293"/>
        <end position="312"/>
    </location>
</feature>
<reference evidence="7 8" key="1">
    <citation type="submission" date="2020-04" db="EMBL/GenBank/DDBJ databases">
        <title>Donghicola sp., a member of the Rhodobacteraceae family isolated from mangrove forest in Thailand.</title>
        <authorList>
            <person name="Charoenyingcharoen P."/>
            <person name="Yukphan P."/>
        </authorList>
    </citation>
    <scope>NUCLEOTIDE SEQUENCE [LARGE SCALE GENOMIC DNA]</scope>
    <source>
        <strain evidence="7 8">B5-SW-15</strain>
    </source>
</reference>
<feature type="transmembrane region" description="Helical" evidence="5">
    <location>
        <begin position="43"/>
        <end position="68"/>
    </location>
</feature>
<feature type="transmembrane region" description="Helical" evidence="5">
    <location>
        <begin position="138"/>
        <end position="159"/>
    </location>
</feature>
<dbReference type="RefSeq" id="WP_177158548.1">
    <property type="nucleotide sequence ID" value="NZ_JABCJE010000010.1"/>
</dbReference>
<evidence type="ECO:0000256" key="1">
    <source>
        <dbReference type="ARBA" id="ARBA00004141"/>
    </source>
</evidence>
<gene>
    <name evidence="7" type="ORF">HJ536_16435</name>
</gene>
<feature type="domain" description="Major facilitator superfamily (MFS) profile" evidence="6">
    <location>
        <begin position="9"/>
        <end position="376"/>
    </location>
</feature>
<dbReference type="GO" id="GO:0022857">
    <property type="term" value="F:transmembrane transporter activity"/>
    <property type="evidence" value="ECO:0007669"/>
    <property type="project" value="InterPro"/>
</dbReference>
<dbReference type="InterPro" id="IPR020846">
    <property type="entry name" value="MFS_dom"/>
</dbReference>
<keyword evidence="2 5" id="KW-0812">Transmembrane</keyword>
<sequence>MHYPETAPARLATRLAFFEAGFATACWAPLVPFAKANVGADEALFGMLLLCLGIGSLIAMPVTGWLAARNGARSMVILAGLVMPLVLPLLVLAGSVPTLAGALLLFGAGLGSLDVSMNIHAVEVENRENRPLMSGFHALFSVGGFVGSGVITLLLTFGVSPLQAASVGTVLALAVLALTAPRLLRARADAPEAFALPRGLVLLVAGLAAVSFLIEGALMDWGALVQIERGLAGATNAGFGYMVFSVTMVAGRLTGDRTVSRFGSRKVLIASGLITFAGLALILLAPAQMVSMAGFALVGIGAANIVPVLFSIAGRQKIMPAGMAIAAVTTTGYAGVLLGPAAIGFVAHASSLTFSFWLLAVLVLVVPLSARTVTRI</sequence>
<dbReference type="CDD" id="cd17393">
    <property type="entry name" value="MFS_MosC_like"/>
    <property type="match status" value="1"/>
</dbReference>
<dbReference type="InterPro" id="IPR051788">
    <property type="entry name" value="MFS_Transporter"/>
</dbReference>
<name>A0A850Q7Q8_9RHOB</name>
<evidence type="ECO:0000313" key="7">
    <source>
        <dbReference type="EMBL" id="NVO24944.1"/>
    </source>
</evidence>
<feature type="transmembrane region" description="Helical" evidence="5">
    <location>
        <begin position="12"/>
        <end position="31"/>
    </location>
</feature>
<feature type="transmembrane region" description="Helical" evidence="5">
    <location>
        <begin position="324"/>
        <end position="346"/>
    </location>
</feature>
<dbReference type="Gene3D" id="1.20.1250.20">
    <property type="entry name" value="MFS general substrate transporter like domains"/>
    <property type="match status" value="2"/>
</dbReference>
<evidence type="ECO:0000313" key="8">
    <source>
        <dbReference type="Proteomes" id="UP000592216"/>
    </source>
</evidence>
<comment type="subcellular location">
    <subcellularLocation>
        <location evidence="1">Membrane</location>
        <topology evidence="1">Multi-pass membrane protein</topology>
    </subcellularLocation>
</comment>
<dbReference type="SUPFAM" id="SSF103473">
    <property type="entry name" value="MFS general substrate transporter"/>
    <property type="match status" value="1"/>
</dbReference>
<organism evidence="7 8">
    <name type="scientific">Donghicola mangrovi</name>
    <dbReference type="NCBI Taxonomy" id="2729614"/>
    <lineage>
        <taxon>Bacteria</taxon>
        <taxon>Pseudomonadati</taxon>
        <taxon>Pseudomonadota</taxon>
        <taxon>Alphaproteobacteria</taxon>
        <taxon>Rhodobacterales</taxon>
        <taxon>Roseobacteraceae</taxon>
        <taxon>Donghicola</taxon>
    </lineage>
</organism>
<dbReference type="PANTHER" id="PTHR23514:SF13">
    <property type="entry name" value="INNER MEMBRANE PROTEIN YBJJ"/>
    <property type="match status" value="1"/>
</dbReference>
<dbReference type="InterPro" id="IPR036259">
    <property type="entry name" value="MFS_trans_sf"/>
</dbReference>
<protein>
    <submittedName>
        <fullName evidence="7">MFS transporter</fullName>
    </submittedName>
</protein>
<keyword evidence="3 5" id="KW-1133">Transmembrane helix</keyword>
<feature type="transmembrane region" description="Helical" evidence="5">
    <location>
        <begin position="267"/>
        <end position="287"/>
    </location>
</feature>
<dbReference type="GO" id="GO:0016020">
    <property type="term" value="C:membrane"/>
    <property type="evidence" value="ECO:0007669"/>
    <property type="project" value="UniProtKB-SubCell"/>
</dbReference>
<dbReference type="PROSITE" id="PS50850">
    <property type="entry name" value="MFS"/>
    <property type="match status" value="1"/>
</dbReference>
<feature type="transmembrane region" description="Helical" evidence="5">
    <location>
        <begin position="165"/>
        <end position="184"/>
    </location>
</feature>
<evidence type="ECO:0000256" key="4">
    <source>
        <dbReference type="ARBA" id="ARBA00023136"/>
    </source>
</evidence>
<dbReference type="AlphaFoldDB" id="A0A850Q7Q8"/>
<dbReference type="EMBL" id="JABCJE010000010">
    <property type="protein sequence ID" value="NVO24944.1"/>
    <property type="molecule type" value="Genomic_DNA"/>
</dbReference>
<feature type="transmembrane region" description="Helical" evidence="5">
    <location>
        <begin position="238"/>
        <end position="255"/>
    </location>
</feature>
<keyword evidence="4 5" id="KW-0472">Membrane</keyword>